<evidence type="ECO:0000256" key="1">
    <source>
        <dbReference type="ARBA" id="ARBA00000085"/>
    </source>
</evidence>
<dbReference type="EC" id="2.7.13.3" evidence="3"/>
<dbReference type="Gene3D" id="3.30.565.10">
    <property type="entry name" value="Histidine kinase-like ATPase, C-terminal domain"/>
    <property type="match status" value="1"/>
</dbReference>
<keyword evidence="5" id="KW-0597">Phosphoprotein</keyword>
<evidence type="ECO:0000256" key="2">
    <source>
        <dbReference type="ARBA" id="ARBA00004651"/>
    </source>
</evidence>
<dbReference type="PANTHER" id="PTHR42878">
    <property type="entry name" value="TWO-COMPONENT HISTIDINE KINASE"/>
    <property type="match status" value="1"/>
</dbReference>
<feature type="transmembrane region" description="Helical" evidence="14">
    <location>
        <begin position="271"/>
        <end position="295"/>
    </location>
</feature>
<dbReference type="SMART" id="SM00304">
    <property type="entry name" value="HAMP"/>
    <property type="match status" value="1"/>
</dbReference>
<dbReference type="PROSITE" id="PS50109">
    <property type="entry name" value="HIS_KIN"/>
    <property type="match status" value="1"/>
</dbReference>
<dbReference type="Gene3D" id="6.10.340.10">
    <property type="match status" value="1"/>
</dbReference>
<accession>A0ABQ5UXT9</accession>
<dbReference type="Pfam" id="PF00989">
    <property type="entry name" value="PAS"/>
    <property type="match status" value="1"/>
</dbReference>
<dbReference type="InterPro" id="IPR017232">
    <property type="entry name" value="NtrY"/>
</dbReference>
<evidence type="ECO:0000256" key="10">
    <source>
        <dbReference type="ARBA" id="ARBA00022840"/>
    </source>
</evidence>
<keyword evidence="10" id="KW-0067">ATP-binding</keyword>
<dbReference type="PRINTS" id="PR00344">
    <property type="entry name" value="BCTRLSENSOR"/>
</dbReference>
<evidence type="ECO:0000256" key="14">
    <source>
        <dbReference type="SAM" id="Phobius"/>
    </source>
</evidence>
<gene>
    <name evidence="18" type="primary">ntrY</name>
    <name evidence="18" type="ORF">GCM10007854_03280</name>
</gene>
<evidence type="ECO:0000256" key="8">
    <source>
        <dbReference type="ARBA" id="ARBA00022741"/>
    </source>
</evidence>
<dbReference type="InterPro" id="IPR013767">
    <property type="entry name" value="PAS_fold"/>
</dbReference>
<keyword evidence="7 14" id="KW-0812">Transmembrane</keyword>
<reference evidence="18" key="1">
    <citation type="journal article" date="2014" name="Int. J. Syst. Evol. Microbiol.">
        <title>Complete genome of a new Firmicutes species belonging to the dominant human colonic microbiota ('Ruminococcus bicirculans') reveals two chromosomes and a selective capacity to utilize plant glucans.</title>
        <authorList>
            <consortium name="NISC Comparative Sequencing Program"/>
            <person name="Wegmann U."/>
            <person name="Louis P."/>
            <person name="Goesmann A."/>
            <person name="Henrissat B."/>
            <person name="Duncan S.H."/>
            <person name="Flint H.J."/>
        </authorList>
    </citation>
    <scope>NUCLEOTIDE SEQUENCE</scope>
    <source>
        <strain evidence="18">NBRC 108216</strain>
    </source>
</reference>
<evidence type="ECO:0000256" key="3">
    <source>
        <dbReference type="ARBA" id="ARBA00012438"/>
    </source>
</evidence>
<evidence type="ECO:0000256" key="7">
    <source>
        <dbReference type="ARBA" id="ARBA00022692"/>
    </source>
</evidence>
<keyword evidence="8" id="KW-0547">Nucleotide-binding</keyword>
<dbReference type="PROSITE" id="PS50112">
    <property type="entry name" value="PAS"/>
    <property type="match status" value="1"/>
</dbReference>
<dbReference type="InterPro" id="IPR005467">
    <property type="entry name" value="His_kinase_dom"/>
</dbReference>
<keyword evidence="4" id="KW-1003">Cell membrane</keyword>
<dbReference type="CDD" id="cd06225">
    <property type="entry name" value="HAMP"/>
    <property type="match status" value="1"/>
</dbReference>
<dbReference type="SMART" id="SM00091">
    <property type="entry name" value="PAS"/>
    <property type="match status" value="1"/>
</dbReference>
<dbReference type="EMBL" id="BSNJ01000001">
    <property type="protein sequence ID" value="GLQ19373.1"/>
    <property type="molecule type" value="Genomic_DNA"/>
</dbReference>
<dbReference type="SMART" id="SM00388">
    <property type="entry name" value="HisKA"/>
    <property type="match status" value="1"/>
</dbReference>
<evidence type="ECO:0000259" key="15">
    <source>
        <dbReference type="PROSITE" id="PS50109"/>
    </source>
</evidence>
<keyword evidence="19" id="KW-1185">Reference proteome</keyword>
<dbReference type="InterPro" id="IPR004358">
    <property type="entry name" value="Sig_transdc_His_kin-like_C"/>
</dbReference>
<sequence>MFGVFFVSATVLTILGALLSFNPDETMVETAYTMLQANMVLIIGLALFLGYRVRKTLFVPDRGDAAPLLHRRFVIIFSFAALLPAIIIGAFSASLITQNISGLFGSDVQKNMEGARTVLSDYRDQEISQLASDASLVRQTLAERNFQLGDRISVTAELKLIARIRDLDALILLRDDGQVLAQAVGPRAPTFEVPRPSLLRGITSTSPQFLQNDETNYLISLVRLNAGSDTLLYAGRRLQSSSEVLSNIRGIDEASAQIDAFTANLSRMNRIFALTFIETAMLLLIAAIWLGLVLANRIIEPLSVLIAAAERVRGGDMTARVNVSGEWGEISDLGGAFNRMTQQLNNQRDELIREHDVSEQRRQFSEAVLSGVRAGVLGLTESGRITLINASAERLLGLSAEAALDRPITELLPEFAPAFARARESVTNTAEDQIAYDSNAGSINLDLRVASYRGARSDTGWVVTFDDMTRLVAAQRQSAWREVARRIAHEIKNPLTPIQLSAERLSRKYGRVLTEDRDVFDSCTQTIIRQVGSLERMVDAFSAFAQMPQPEFESVDLTNILADVLFEQGVAFPDISFKRNKAWPAELPTRGDERLLTQALTNIYKNASEAVLREADHRDESYKPHIDTAIHIEGDTVEIIVRDNGPGWPMADIDRLLEPYVTTREGGTGLGLPIVKRIVEDHAGTIALSNRSDGKRGAQVVVTLALETAEILQETAAE</sequence>
<evidence type="ECO:0000256" key="11">
    <source>
        <dbReference type="ARBA" id="ARBA00022989"/>
    </source>
</evidence>
<evidence type="ECO:0000256" key="6">
    <source>
        <dbReference type="ARBA" id="ARBA00022679"/>
    </source>
</evidence>
<dbReference type="InterPro" id="IPR036097">
    <property type="entry name" value="HisK_dim/P_sf"/>
</dbReference>
<feature type="transmembrane region" description="Helical" evidence="14">
    <location>
        <begin position="72"/>
        <end position="96"/>
    </location>
</feature>
<dbReference type="PIRSF" id="PIRSF037532">
    <property type="entry name" value="STHK_NtrY"/>
    <property type="match status" value="1"/>
</dbReference>
<comment type="catalytic activity">
    <reaction evidence="1">
        <text>ATP + protein L-histidine = ADP + protein N-phospho-L-histidine.</text>
        <dbReference type="EC" id="2.7.13.3"/>
    </reaction>
</comment>
<protein>
    <recommendedName>
        <fullName evidence="3">histidine kinase</fullName>
        <ecNumber evidence="3">2.7.13.3</ecNumber>
    </recommendedName>
</protein>
<keyword evidence="9 18" id="KW-0418">Kinase</keyword>
<dbReference type="Pfam" id="PF02518">
    <property type="entry name" value="HATPase_c"/>
    <property type="match status" value="1"/>
</dbReference>
<dbReference type="SUPFAM" id="SSF158472">
    <property type="entry name" value="HAMP domain-like"/>
    <property type="match status" value="1"/>
</dbReference>
<dbReference type="InterPro" id="IPR000014">
    <property type="entry name" value="PAS"/>
</dbReference>
<dbReference type="InterPro" id="IPR035965">
    <property type="entry name" value="PAS-like_dom_sf"/>
</dbReference>
<dbReference type="Gene3D" id="1.10.287.130">
    <property type="match status" value="1"/>
</dbReference>
<dbReference type="PROSITE" id="PS50885">
    <property type="entry name" value="HAMP"/>
    <property type="match status" value="1"/>
</dbReference>
<dbReference type="CDD" id="cd00130">
    <property type="entry name" value="PAS"/>
    <property type="match status" value="1"/>
</dbReference>
<dbReference type="Pfam" id="PF00512">
    <property type="entry name" value="HisKA"/>
    <property type="match status" value="1"/>
</dbReference>
<evidence type="ECO:0000313" key="18">
    <source>
        <dbReference type="EMBL" id="GLQ19373.1"/>
    </source>
</evidence>
<dbReference type="CDD" id="cd00082">
    <property type="entry name" value="HisKA"/>
    <property type="match status" value="1"/>
</dbReference>
<comment type="subcellular location">
    <subcellularLocation>
        <location evidence="2">Cell membrane</location>
        <topology evidence="2">Multi-pass membrane protein</topology>
    </subcellularLocation>
</comment>
<evidence type="ECO:0000256" key="9">
    <source>
        <dbReference type="ARBA" id="ARBA00022777"/>
    </source>
</evidence>
<proteinExistence type="predicted"/>
<evidence type="ECO:0000259" key="17">
    <source>
        <dbReference type="PROSITE" id="PS50885"/>
    </source>
</evidence>
<keyword evidence="12" id="KW-0902">Two-component regulatory system</keyword>
<dbReference type="InterPro" id="IPR003594">
    <property type="entry name" value="HATPase_dom"/>
</dbReference>
<dbReference type="InterPro" id="IPR036890">
    <property type="entry name" value="HATPase_C_sf"/>
</dbReference>
<feature type="transmembrane region" description="Helical" evidence="14">
    <location>
        <begin position="30"/>
        <end position="51"/>
    </location>
</feature>
<name>A0ABQ5UXT9_9PROT</name>
<keyword evidence="6" id="KW-0808">Transferase</keyword>
<dbReference type="GO" id="GO:0016301">
    <property type="term" value="F:kinase activity"/>
    <property type="evidence" value="ECO:0007669"/>
    <property type="project" value="UniProtKB-KW"/>
</dbReference>
<keyword evidence="13 14" id="KW-0472">Membrane</keyword>
<dbReference type="SUPFAM" id="SSF55785">
    <property type="entry name" value="PYP-like sensor domain (PAS domain)"/>
    <property type="match status" value="1"/>
</dbReference>
<evidence type="ECO:0000256" key="13">
    <source>
        <dbReference type="ARBA" id="ARBA00023136"/>
    </source>
</evidence>
<dbReference type="Pfam" id="PF00672">
    <property type="entry name" value="HAMP"/>
    <property type="match status" value="1"/>
</dbReference>
<dbReference type="SUPFAM" id="SSF55874">
    <property type="entry name" value="ATPase domain of HSP90 chaperone/DNA topoisomerase II/histidine kinase"/>
    <property type="match status" value="1"/>
</dbReference>
<evidence type="ECO:0000259" key="16">
    <source>
        <dbReference type="PROSITE" id="PS50112"/>
    </source>
</evidence>
<dbReference type="SMART" id="SM00387">
    <property type="entry name" value="HATPase_c"/>
    <property type="match status" value="1"/>
</dbReference>
<dbReference type="SUPFAM" id="SSF47384">
    <property type="entry name" value="Homodimeric domain of signal transducing histidine kinase"/>
    <property type="match status" value="1"/>
</dbReference>
<dbReference type="Gene3D" id="3.30.450.20">
    <property type="entry name" value="PAS domain"/>
    <property type="match status" value="1"/>
</dbReference>
<feature type="domain" description="Histidine kinase" evidence="15">
    <location>
        <begin position="486"/>
        <end position="708"/>
    </location>
</feature>
<feature type="domain" description="PAS" evidence="16">
    <location>
        <begin position="361"/>
        <end position="412"/>
    </location>
</feature>
<evidence type="ECO:0000256" key="4">
    <source>
        <dbReference type="ARBA" id="ARBA00022475"/>
    </source>
</evidence>
<dbReference type="InterPro" id="IPR003660">
    <property type="entry name" value="HAMP_dom"/>
</dbReference>
<evidence type="ECO:0000256" key="12">
    <source>
        <dbReference type="ARBA" id="ARBA00023012"/>
    </source>
</evidence>
<organism evidence="18 19">
    <name type="scientific">Algimonas porphyrae</name>
    <dbReference type="NCBI Taxonomy" id="1128113"/>
    <lineage>
        <taxon>Bacteria</taxon>
        <taxon>Pseudomonadati</taxon>
        <taxon>Pseudomonadota</taxon>
        <taxon>Alphaproteobacteria</taxon>
        <taxon>Maricaulales</taxon>
        <taxon>Robiginitomaculaceae</taxon>
        <taxon>Algimonas</taxon>
    </lineage>
</organism>
<dbReference type="InterPro" id="IPR050351">
    <property type="entry name" value="BphY/WalK/GraS-like"/>
</dbReference>
<dbReference type="Pfam" id="PF19312">
    <property type="entry name" value="NtrY_N"/>
    <property type="match status" value="1"/>
</dbReference>
<feature type="domain" description="HAMP" evidence="17">
    <location>
        <begin position="296"/>
        <end position="349"/>
    </location>
</feature>
<dbReference type="InterPro" id="IPR003661">
    <property type="entry name" value="HisK_dim/P_dom"/>
</dbReference>
<reference evidence="18" key="2">
    <citation type="submission" date="2023-01" db="EMBL/GenBank/DDBJ databases">
        <title>Draft genome sequence of Algimonas porphyrae strain NBRC 108216.</title>
        <authorList>
            <person name="Sun Q."/>
            <person name="Mori K."/>
        </authorList>
    </citation>
    <scope>NUCLEOTIDE SEQUENCE</scope>
    <source>
        <strain evidence="18">NBRC 108216</strain>
    </source>
</reference>
<evidence type="ECO:0000313" key="19">
    <source>
        <dbReference type="Proteomes" id="UP001161390"/>
    </source>
</evidence>
<dbReference type="Proteomes" id="UP001161390">
    <property type="component" value="Unassembled WGS sequence"/>
</dbReference>
<evidence type="ECO:0000256" key="5">
    <source>
        <dbReference type="ARBA" id="ARBA00022553"/>
    </source>
</evidence>
<dbReference type="PANTHER" id="PTHR42878:SF7">
    <property type="entry name" value="SENSOR HISTIDINE KINASE GLRK"/>
    <property type="match status" value="1"/>
</dbReference>
<keyword evidence="11 14" id="KW-1133">Transmembrane helix</keyword>
<dbReference type="InterPro" id="IPR045671">
    <property type="entry name" value="NtrY-like_N"/>
</dbReference>
<comment type="caution">
    <text evidence="18">The sequence shown here is derived from an EMBL/GenBank/DDBJ whole genome shotgun (WGS) entry which is preliminary data.</text>
</comment>